<gene>
    <name evidence="1" type="ORF">AAA799P11_00264</name>
</gene>
<protein>
    <submittedName>
        <fullName evidence="1">Uncharacterized protein</fullName>
    </submittedName>
</protein>
<evidence type="ECO:0000313" key="2">
    <source>
        <dbReference type="Proteomes" id="UP000029387"/>
    </source>
</evidence>
<comment type="caution">
    <text evidence="1">The sequence shown here is derived from an EMBL/GenBank/DDBJ whole genome shotgun (WGS) entry which is preliminary data.</text>
</comment>
<dbReference type="Proteomes" id="UP000029387">
    <property type="component" value="Unassembled WGS sequence"/>
</dbReference>
<keyword evidence="2" id="KW-1185">Reference proteome</keyword>
<proteinExistence type="predicted"/>
<organism evidence="1 2">
    <name type="scientific">Marine Group I thaumarchaeote SCGC AAA799-P11</name>
    <dbReference type="NCBI Taxonomy" id="1502295"/>
    <lineage>
        <taxon>Archaea</taxon>
        <taxon>Nitrososphaerota</taxon>
        <taxon>Marine Group I</taxon>
    </lineage>
</organism>
<name>A0A087S384_9ARCH</name>
<evidence type="ECO:0000313" key="1">
    <source>
        <dbReference type="EMBL" id="KFM20188.1"/>
    </source>
</evidence>
<sequence>MRACNGFTCRRLEKISFPFGGKIYTDGVKFCKTCGVFLKIDGYRCPCCKSNVRCKSHSRKWRKKKAKILDTNSEHKYRNNKIKISFHA</sequence>
<dbReference type="EMBL" id="JOSZ01000002">
    <property type="protein sequence ID" value="KFM20188.1"/>
    <property type="molecule type" value="Genomic_DNA"/>
</dbReference>
<accession>A0A087S384</accession>
<dbReference type="AlphaFoldDB" id="A0A087S384"/>
<reference evidence="1 2" key="1">
    <citation type="submission" date="2014-06" db="EMBL/GenBank/DDBJ databases">
        <authorList>
            <person name="Ngugi D.K."/>
            <person name="Blom J."/>
            <person name="Alam I."/>
            <person name="Rashid M."/>
            <person name="Baalawi W."/>
            <person name="Zhang G."/>
            <person name="Hikmawan T."/>
            <person name="Guan Y."/>
            <person name="Antunes A."/>
            <person name="Siam R."/>
            <person name="El-Dorry H."/>
            <person name="Bajic V."/>
            <person name="Stingl U."/>
        </authorList>
    </citation>
    <scope>NUCLEOTIDE SEQUENCE [LARGE SCALE GENOMIC DNA]</scope>
    <source>
        <strain evidence="1">SCGC AAA799-P11</strain>
    </source>
</reference>